<keyword evidence="4 7" id="KW-0812">Transmembrane</keyword>
<feature type="transmembrane region" description="Helical" evidence="7">
    <location>
        <begin position="424"/>
        <end position="443"/>
    </location>
</feature>
<dbReference type="AlphaFoldDB" id="A0A4S2MTY3"/>
<dbReference type="InParanoid" id="A0A4S2MTY3"/>
<dbReference type="FunCoup" id="A0A4S2MTY3">
    <property type="interactions" value="42"/>
</dbReference>
<keyword evidence="5 7" id="KW-1133">Transmembrane helix</keyword>
<feature type="transmembrane region" description="Helical" evidence="7">
    <location>
        <begin position="288"/>
        <end position="311"/>
    </location>
</feature>
<evidence type="ECO:0000256" key="7">
    <source>
        <dbReference type="SAM" id="Phobius"/>
    </source>
</evidence>
<protein>
    <submittedName>
        <fullName evidence="8">MFS general substrate transporter</fullName>
    </submittedName>
</protein>
<keyword evidence="9" id="KW-1185">Reference proteome</keyword>
<dbReference type="PANTHER" id="PTHR23501:SF3">
    <property type="entry name" value="MAJOR FACILITATOR SUPERFAMILY (MFS) PROFILE DOMAIN-CONTAINING PROTEIN"/>
    <property type="match status" value="1"/>
</dbReference>
<feature type="transmembrane region" description="Helical" evidence="7">
    <location>
        <begin position="483"/>
        <end position="510"/>
    </location>
</feature>
<feature type="transmembrane region" description="Helical" evidence="7">
    <location>
        <begin position="114"/>
        <end position="133"/>
    </location>
</feature>
<feature type="transmembrane region" description="Helical" evidence="7">
    <location>
        <begin position="145"/>
        <end position="162"/>
    </location>
</feature>
<keyword evidence="3" id="KW-0813">Transport</keyword>
<evidence type="ECO:0000256" key="6">
    <source>
        <dbReference type="ARBA" id="ARBA00023136"/>
    </source>
</evidence>
<proteinExistence type="inferred from homology"/>
<dbReference type="InterPro" id="IPR036259">
    <property type="entry name" value="MFS_trans_sf"/>
</dbReference>
<feature type="transmembrane region" description="Helical" evidence="7">
    <location>
        <begin position="174"/>
        <end position="192"/>
    </location>
</feature>
<evidence type="ECO:0000313" key="8">
    <source>
        <dbReference type="EMBL" id="TGZ80009.1"/>
    </source>
</evidence>
<feature type="transmembrane region" description="Helical" evidence="7">
    <location>
        <begin position="357"/>
        <end position="379"/>
    </location>
</feature>
<comment type="subcellular location">
    <subcellularLocation>
        <location evidence="1">Membrane</location>
        <topology evidence="1">Multi-pass membrane protein</topology>
    </subcellularLocation>
</comment>
<dbReference type="GO" id="GO:0022857">
    <property type="term" value="F:transmembrane transporter activity"/>
    <property type="evidence" value="ECO:0007669"/>
    <property type="project" value="InterPro"/>
</dbReference>
<name>A0A4S2MTY3_9PEZI</name>
<dbReference type="EMBL" id="ML220127">
    <property type="protein sequence ID" value="TGZ80009.1"/>
    <property type="molecule type" value="Genomic_DNA"/>
</dbReference>
<dbReference type="Proteomes" id="UP000298138">
    <property type="component" value="Unassembled WGS sequence"/>
</dbReference>
<feature type="transmembrane region" description="Helical" evidence="7">
    <location>
        <begin position="449"/>
        <end position="471"/>
    </location>
</feature>
<feature type="transmembrane region" description="Helical" evidence="7">
    <location>
        <begin position="233"/>
        <end position="254"/>
    </location>
</feature>
<comment type="similarity">
    <text evidence="2">Belongs to the major facilitator superfamily.</text>
</comment>
<sequence length="598" mass="65993">MSSALFHRLRPKAPVPVVVDEKQPDIETPAVVTEEKEIGVPTDAERQKIDNEQFTPAAQDGVKGMEATTTVWTKNHLILAYVMIWIIYFVDTMQQGMTMSLTAYVTSSFNQHSLIAATSVMSNIIGGLIKLPLAKVLDIWGRPHGYLLMIGFLTVGLIMMAGCNNVETYAAAQVFYWVGYNGLTYTLGIFIADTSSLKNRALMFAYASSPYIATTWVGGPLANRFLDGPGWRWGFGAFAIITPAVTLPLFFLFWHNYKKAEAQGLVTRTPSGRTTLESIKFYAIEFDIIGLLLIVAGLALFLLPFSIYSYQENTWKSPLIICFFIFGGLLLIAFALYEKYIAPKTFIPYELLMDRTVLGACILAAVIFISYYIWSSYFFSFLQVVNGLTITETSYVMNIYSIGSCFWSLVVGVLIRWSGRFKWLAVYFGVPLTILGVGLMINFRQPGVNIGYIVMCQIFIAFAGGTIVITEQMAAMAATTHQYVTVVLAVEGMFASIGGGIGSSVAAAVWTGVFPKKLAEYLPVEELPNLSNIYDSMVVQMSYPFGTPARDAILQAYGDAQKAMLIAATAILSIAVVSTVVWRDIKVKEFKQVKGTVI</sequence>
<feature type="transmembrane region" description="Helical" evidence="7">
    <location>
        <begin position="77"/>
        <end position="94"/>
    </location>
</feature>
<evidence type="ECO:0000256" key="4">
    <source>
        <dbReference type="ARBA" id="ARBA00022692"/>
    </source>
</evidence>
<dbReference type="FunFam" id="1.20.1250.20:FF:000284">
    <property type="entry name" value="Siderophore iron transporter mirB"/>
    <property type="match status" value="1"/>
</dbReference>
<evidence type="ECO:0000256" key="3">
    <source>
        <dbReference type="ARBA" id="ARBA00022448"/>
    </source>
</evidence>
<reference evidence="8 9" key="1">
    <citation type="submission" date="2019-04" db="EMBL/GenBank/DDBJ databases">
        <title>Comparative genomics and transcriptomics to analyze fruiting body development in filamentous ascomycetes.</title>
        <authorList>
            <consortium name="DOE Joint Genome Institute"/>
            <person name="Lutkenhaus R."/>
            <person name="Traeger S."/>
            <person name="Breuer J."/>
            <person name="Kuo A."/>
            <person name="Lipzen A."/>
            <person name="Pangilinan J."/>
            <person name="Dilworth D."/>
            <person name="Sandor L."/>
            <person name="Poggeler S."/>
            <person name="Barry K."/>
            <person name="Grigoriev I.V."/>
            <person name="Nowrousian M."/>
        </authorList>
    </citation>
    <scope>NUCLEOTIDE SEQUENCE [LARGE SCALE GENOMIC DNA]</scope>
    <source>
        <strain evidence="8 9">CBS 389.68</strain>
    </source>
</reference>
<keyword evidence="6 7" id="KW-0472">Membrane</keyword>
<accession>A0A4S2MTY3</accession>
<dbReference type="Pfam" id="PF07690">
    <property type="entry name" value="MFS_1"/>
    <property type="match status" value="1"/>
</dbReference>
<dbReference type="GO" id="GO:0005886">
    <property type="term" value="C:plasma membrane"/>
    <property type="evidence" value="ECO:0007669"/>
    <property type="project" value="TreeGrafter"/>
</dbReference>
<feature type="transmembrane region" description="Helical" evidence="7">
    <location>
        <begin position="399"/>
        <end position="417"/>
    </location>
</feature>
<dbReference type="InterPro" id="IPR011701">
    <property type="entry name" value="MFS"/>
</dbReference>
<dbReference type="SUPFAM" id="SSF103473">
    <property type="entry name" value="MFS general substrate transporter"/>
    <property type="match status" value="1"/>
</dbReference>
<dbReference type="OrthoDB" id="4078873at2759"/>
<dbReference type="STRING" id="341454.A0A4S2MTY3"/>
<gene>
    <name evidence="8" type="ORF">EX30DRAFT_332636</name>
</gene>
<organism evidence="8 9">
    <name type="scientific">Ascodesmis nigricans</name>
    <dbReference type="NCBI Taxonomy" id="341454"/>
    <lineage>
        <taxon>Eukaryota</taxon>
        <taxon>Fungi</taxon>
        <taxon>Dikarya</taxon>
        <taxon>Ascomycota</taxon>
        <taxon>Pezizomycotina</taxon>
        <taxon>Pezizomycetes</taxon>
        <taxon>Pezizales</taxon>
        <taxon>Ascodesmidaceae</taxon>
        <taxon>Ascodesmis</taxon>
    </lineage>
</organism>
<evidence type="ECO:0000256" key="1">
    <source>
        <dbReference type="ARBA" id="ARBA00004141"/>
    </source>
</evidence>
<dbReference type="PANTHER" id="PTHR23501">
    <property type="entry name" value="MAJOR FACILITATOR SUPERFAMILY"/>
    <property type="match status" value="1"/>
</dbReference>
<feature type="transmembrane region" description="Helical" evidence="7">
    <location>
        <begin position="563"/>
        <end position="582"/>
    </location>
</feature>
<dbReference type="Gene3D" id="1.20.1250.20">
    <property type="entry name" value="MFS general substrate transporter like domains"/>
    <property type="match status" value="2"/>
</dbReference>
<evidence type="ECO:0000256" key="5">
    <source>
        <dbReference type="ARBA" id="ARBA00022989"/>
    </source>
</evidence>
<feature type="transmembrane region" description="Helical" evidence="7">
    <location>
        <begin position="317"/>
        <end position="337"/>
    </location>
</feature>
<evidence type="ECO:0000256" key="2">
    <source>
        <dbReference type="ARBA" id="ARBA00008335"/>
    </source>
</evidence>
<evidence type="ECO:0000313" key="9">
    <source>
        <dbReference type="Proteomes" id="UP000298138"/>
    </source>
</evidence>
<feature type="transmembrane region" description="Helical" evidence="7">
    <location>
        <begin position="204"/>
        <end position="221"/>
    </location>
</feature>